<dbReference type="SUPFAM" id="SSF54791">
    <property type="entry name" value="Eukaryotic type KH-domain (KH-domain type I)"/>
    <property type="match status" value="2"/>
</dbReference>
<feature type="domain" description="K Homology" evidence="3">
    <location>
        <begin position="124"/>
        <end position="195"/>
    </location>
</feature>
<dbReference type="Pfam" id="PF00013">
    <property type="entry name" value="KH_1"/>
    <property type="match status" value="2"/>
</dbReference>
<evidence type="ECO:0000313" key="5">
    <source>
        <dbReference type="Proteomes" id="UP001634394"/>
    </source>
</evidence>
<dbReference type="AlphaFoldDB" id="A0ABD3Y1V0"/>
<dbReference type="SMART" id="SM00322">
    <property type="entry name" value="KH"/>
    <property type="match status" value="2"/>
</dbReference>
<keyword evidence="1" id="KW-0677">Repeat</keyword>
<dbReference type="EMBL" id="JBJQND010000001">
    <property type="protein sequence ID" value="KAL3891881.1"/>
    <property type="molecule type" value="Genomic_DNA"/>
</dbReference>
<keyword evidence="5" id="KW-1185">Reference proteome</keyword>
<evidence type="ECO:0000256" key="2">
    <source>
        <dbReference type="PROSITE-ProRule" id="PRU00117"/>
    </source>
</evidence>
<feature type="domain" description="K Homology" evidence="3">
    <location>
        <begin position="26"/>
        <end position="96"/>
    </location>
</feature>
<comment type="caution">
    <text evidence="4">The sequence shown here is derived from an EMBL/GenBank/DDBJ whole genome shotgun (WGS) entry which is preliminary data.</text>
</comment>
<name>A0ABD3Y1V0_SINWO</name>
<organism evidence="4 5">
    <name type="scientific">Sinanodonta woodiana</name>
    <name type="common">Chinese pond mussel</name>
    <name type="synonym">Anodonta woodiana</name>
    <dbReference type="NCBI Taxonomy" id="1069815"/>
    <lineage>
        <taxon>Eukaryota</taxon>
        <taxon>Metazoa</taxon>
        <taxon>Spiralia</taxon>
        <taxon>Lophotrochozoa</taxon>
        <taxon>Mollusca</taxon>
        <taxon>Bivalvia</taxon>
        <taxon>Autobranchia</taxon>
        <taxon>Heteroconchia</taxon>
        <taxon>Palaeoheterodonta</taxon>
        <taxon>Unionida</taxon>
        <taxon>Unionoidea</taxon>
        <taxon>Unionidae</taxon>
        <taxon>Unioninae</taxon>
        <taxon>Sinanodonta</taxon>
    </lineage>
</organism>
<dbReference type="Gene3D" id="3.30.1370.10">
    <property type="entry name" value="K Homology domain, type 1"/>
    <property type="match status" value="2"/>
</dbReference>
<dbReference type="InterPro" id="IPR004088">
    <property type="entry name" value="KH_dom_type_1"/>
</dbReference>
<proteinExistence type="predicted"/>
<sequence length="221" mass="24020">MDQISTSTTGAESKEELSLQMDLHSLYVQSIIGIPGASVDIIVGKGGETIQKIQDETGAKVQFMEDDRHSPVRNCAIIGYKHRVQKAILMIYEILQLSSFTGRQGGLSPAVLLQETEKEIYHENYQRESMSVPADKCGLVIGKGGRSIKNIIRQSGAHINLSIEPGPSSNEKIFDIYGTPCQIQHAMVLINEKAGVSMGSTIHGCTHQYGYGGIQNVTLGC</sequence>
<evidence type="ECO:0000259" key="3">
    <source>
        <dbReference type="SMART" id="SM00322"/>
    </source>
</evidence>
<protein>
    <recommendedName>
        <fullName evidence="3">K Homology domain-containing protein</fullName>
    </recommendedName>
</protein>
<dbReference type="PROSITE" id="PS50084">
    <property type="entry name" value="KH_TYPE_1"/>
    <property type="match status" value="2"/>
</dbReference>
<dbReference type="Proteomes" id="UP001634394">
    <property type="component" value="Unassembled WGS sequence"/>
</dbReference>
<dbReference type="InterPro" id="IPR036612">
    <property type="entry name" value="KH_dom_type_1_sf"/>
</dbReference>
<keyword evidence="2" id="KW-0694">RNA-binding</keyword>
<evidence type="ECO:0000256" key="1">
    <source>
        <dbReference type="ARBA" id="ARBA00022737"/>
    </source>
</evidence>
<gene>
    <name evidence="4" type="ORF">ACJMK2_004123</name>
</gene>
<dbReference type="InterPro" id="IPR004087">
    <property type="entry name" value="KH_dom"/>
</dbReference>
<reference evidence="4 5" key="1">
    <citation type="submission" date="2024-11" db="EMBL/GenBank/DDBJ databases">
        <title>Chromosome-level genome assembly of the freshwater bivalve Anodonta woodiana.</title>
        <authorList>
            <person name="Chen X."/>
        </authorList>
    </citation>
    <scope>NUCLEOTIDE SEQUENCE [LARGE SCALE GENOMIC DNA]</scope>
    <source>
        <strain evidence="4">MN2024</strain>
        <tissue evidence="4">Gills</tissue>
    </source>
</reference>
<dbReference type="GO" id="GO:0003723">
    <property type="term" value="F:RNA binding"/>
    <property type="evidence" value="ECO:0007669"/>
    <property type="project" value="UniProtKB-UniRule"/>
</dbReference>
<evidence type="ECO:0000313" key="4">
    <source>
        <dbReference type="EMBL" id="KAL3891881.1"/>
    </source>
</evidence>
<accession>A0ABD3Y1V0</accession>
<dbReference type="PANTHER" id="PTHR10288">
    <property type="entry name" value="KH DOMAIN CONTAINING RNA BINDING PROTEIN"/>
    <property type="match status" value="1"/>
</dbReference>